<dbReference type="InterPro" id="IPR003439">
    <property type="entry name" value="ABC_transporter-like_ATP-bd"/>
</dbReference>
<keyword evidence="7" id="KW-0067">ATP-binding</keyword>
<evidence type="ECO:0000256" key="1">
    <source>
        <dbReference type="ARBA" id="ARBA00004141"/>
    </source>
</evidence>
<dbReference type="Pfam" id="PF00664">
    <property type="entry name" value="ABC_membrane"/>
    <property type="match status" value="2"/>
</dbReference>
<dbReference type="InterPro" id="IPR027417">
    <property type="entry name" value="P-loop_NTPase"/>
</dbReference>
<keyword evidence="4 11" id="KW-0812">Transmembrane</keyword>
<dbReference type="PROSITE" id="PS00211">
    <property type="entry name" value="ABC_TRANSPORTER_1"/>
    <property type="match status" value="1"/>
</dbReference>
<feature type="region of interest" description="Disordered" evidence="10">
    <location>
        <begin position="529"/>
        <end position="554"/>
    </location>
</feature>
<keyword evidence="5" id="KW-0677">Repeat</keyword>
<dbReference type="FunFam" id="1.20.1560.10:FF:000003">
    <property type="entry name" value="ABC transporter C family member 10"/>
    <property type="match status" value="1"/>
</dbReference>
<evidence type="ECO:0000256" key="3">
    <source>
        <dbReference type="ARBA" id="ARBA00022448"/>
    </source>
</evidence>
<dbReference type="PANTHER" id="PTHR24223">
    <property type="entry name" value="ATP-BINDING CASSETTE SUB-FAMILY C"/>
    <property type="match status" value="1"/>
</dbReference>
<dbReference type="GO" id="GO:0140359">
    <property type="term" value="F:ABC-type transporter activity"/>
    <property type="evidence" value="ECO:0007669"/>
    <property type="project" value="InterPro"/>
</dbReference>
<evidence type="ECO:0000256" key="8">
    <source>
        <dbReference type="ARBA" id="ARBA00022989"/>
    </source>
</evidence>
<dbReference type="InterPro" id="IPR003593">
    <property type="entry name" value="AAA+_ATPase"/>
</dbReference>
<evidence type="ECO:0000313" key="15">
    <source>
        <dbReference type="Proteomes" id="UP000009168"/>
    </source>
</evidence>
<comment type="similarity">
    <text evidence="2">Belongs to the ABC transporter superfamily. ABCC family. Conjugate transporter (TC 3.A.1.208) subfamily.</text>
</comment>
<dbReference type="InterPro" id="IPR017871">
    <property type="entry name" value="ABC_transporter-like_CS"/>
</dbReference>
<sequence>MASVSSSNLSTPLIQDPSTIPINDGPHENKQAKANFISRIFFYWIHPLIKLGNQVFLEQHCLDELREEDKSSHQHSRFHKAFKKFKNTSNFPLVRSIITAFKGAIFKSSVYSLIYSSLEMTTPILIKLVIDFVSDRQHDVDYGIGLVVAVVLSRIFICIFDCHSSFTFNLLGYNVTNSISIAIYKKSLSFSLLSSDEYKSGALINMLQVDAQRLQQFCAQSANITLLPIQLLFGLYLMYDSIGISFLFGFGVIVIMGLINYIIGRFSLRYQKRLMVKKDQRMMICSETFSSIKFIKANAFEEHFYDKIDLVREKELGIISKRFICGVISICSVWMTPMLILCATFTAYVMMGNLITPQKAFTVISIFYILQEPIRSIPLVVNYFIECHVSIKRIEKFLLEPDINKTFVNHDTNNTLPKHYAIRMRNGNFYWKQTNDSLNSLSDDSSTISSSSNNSSDSDVSQHSSPRGGSPTEISKNSEFSKGSQELTSTKKITHLSHKKNFESDIGSDIGHSHTEIAEQDQQNKLSLQKFGKNKRKQRSSVTSTKIYETQSEDEENKLTNYDKYILKNIHLTIPKGKMVAFVGDVGSGKSSLLYSLIGEMRFDDFYEAKPRVEINGEMAIVHQKPWIFNGTVKDNILFGRPYEEDKYRECVRYACLETDFGILSYGDMTQIGDKGVNLSGGQKARISLARVLYSDADILLLDDILSAVDVHVGKSILQNCLMDYKKHTTRVVATHALHFLKYMDYIYILDKGSITNEGTYEKIQSCKKFKSIYKKYIKEQFDSSAEDENFIKSKPKANNYLHTSHSLDQHEQEDEELEQNFFAGEEEEVQKGDDEFKKSFQILTKQDSCDVAFQIPNFEDDIESGIHSKSKIKCKACRQEKMKQALKNMIKEKKKIEQYDNLVLQEDRKRGQVSTSVIKKYTKLNGGLWYIIGAISSMILWESIKMGSNVWISEWTGHNEESNNSFFLIGYAIFACSYGFMALIRSGVLLTGSIKCSRIIYRRMISKLLFAPLNEFFERIPIGRILNRLSKDVQVIDQDLAYGIGVFLATISTIIGDTLLCVYASSLWVLIPIFIFIYACKRLQQYYMNAQREIVRLETISRSPIVQYFGETLIGLPSIRAFRQQKRFSEAHCKNIDENKKNQIAFIAMEGWFKLNLTFLSLMVNTTAICFCLFYNKSDPSMTGLLLTFAFNIDSEVQDLIMSQSSVEKKIVSFERCYSYTKIESEKGQIEYLRQRNDLREQRFKLKDYSSDPLIKWPSKGVIEFQNVHLKYRPNLACVVKGLTFQIRSQEKIGVVGRTGAGKSTITLSLLRIIEAFKGKIIIDGIDISQIRLDQLRSKITIILQDPQLFNGTIRQNVDPLGQYSDSEIIITLNQCQLHRFVNSERGLDTYINEGGDNLSIGEKQLLCIARAMLKRSKIVLIDEATANIDVQTDYLIQQTIQNVFKDCTVLTIAHRINTIMKSDRIIVLNKGTIEEFDSPSNLLKNPKSLFYSIHQESTKETQF</sequence>
<name>I7MMA1_TETTS</name>
<dbReference type="FunFam" id="3.40.50.300:FF:000997">
    <property type="entry name" value="Multidrug resistance-associated protein 1"/>
    <property type="match status" value="1"/>
</dbReference>
<dbReference type="GeneID" id="7838879"/>
<evidence type="ECO:0000256" key="9">
    <source>
        <dbReference type="ARBA" id="ARBA00023136"/>
    </source>
</evidence>
<keyword evidence="9 11" id="KW-0472">Membrane</keyword>
<dbReference type="PROSITE" id="PS50893">
    <property type="entry name" value="ABC_TRANSPORTER_2"/>
    <property type="match status" value="2"/>
</dbReference>
<reference evidence="15" key="1">
    <citation type="journal article" date="2006" name="PLoS Biol.">
        <title>Macronuclear genome sequence of the ciliate Tetrahymena thermophila, a model eukaryote.</title>
        <authorList>
            <person name="Eisen J.A."/>
            <person name="Coyne R.S."/>
            <person name="Wu M."/>
            <person name="Wu D."/>
            <person name="Thiagarajan M."/>
            <person name="Wortman J.R."/>
            <person name="Badger J.H."/>
            <person name="Ren Q."/>
            <person name="Amedeo P."/>
            <person name="Jones K.M."/>
            <person name="Tallon L.J."/>
            <person name="Delcher A.L."/>
            <person name="Salzberg S.L."/>
            <person name="Silva J.C."/>
            <person name="Haas B.J."/>
            <person name="Majoros W.H."/>
            <person name="Farzad M."/>
            <person name="Carlton J.M."/>
            <person name="Smith R.K. Jr."/>
            <person name="Garg J."/>
            <person name="Pearlman R.E."/>
            <person name="Karrer K.M."/>
            <person name="Sun L."/>
            <person name="Manning G."/>
            <person name="Elde N.C."/>
            <person name="Turkewitz A.P."/>
            <person name="Asai D.J."/>
            <person name="Wilkes D.E."/>
            <person name="Wang Y."/>
            <person name="Cai H."/>
            <person name="Collins K."/>
            <person name="Stewart B.A."/>
            <person name="Lee S.R."/>
            <person name="Wilamowska K."/>
            <person name="Weinberg Z."/>
            <person name="Ruzzo W.L."/>
            <person name="Wloga D."/>
            <person name="Gaertig J."/>
            <person name="Frankel J."/>
            <person name="Tsao C.-C."/>
            <person name="Gorovsky M.A."/>
            <person name="Keeling P.J."/>
            <person name="Waller R.F."/>
            <person name="Patron N.J."/>
            <person name="Cherry J.M."/>
            <person name="Stover N.A."/>
            <person name="Krieger C.J."/>
            <person name="del Toro C."/>
            <person name="Ryder H.F."/>
            <person name="Williamson S.C."/>
            <person name="Barbeau R.A."/>
            <person name="Hamilton E.P."/>
            <person name="Orias E."/>
        </authorList>
    </citation>
    <scope>NUCLEOTIDE SEQUENCE [LARGE SCALE GENOMIC DNA]</scope>
    <source>
        <strain evidence="15">SB210</strain>
    </source>
</reference>
<dbReference type="GO" id="GO:0016020">
    <property type="term" value="C:membrane"/>
    <property type="evidence" value="ECO:0007669"/>
    <property type="project" value="UniProtKB-SubCell"/>
</dbReference>
<feature type="transmembrane region" description="Helical" evidence="11">
    <location>
        <begin position="323"/>
        <end position="348"/>
    </location>
</feature>
<dbReference type="eggNOG" id="KOG0054">
    <property type="taxonomic scope" value="Eukaryota"/>
</dbReference>
<evidence type="ECO:0000256" key="10">
    <source>
        <dbReference type="SAM" id="MobiDB-lite"/>
    </source>
</evidence>
<keyword evidence="3" id="KW-0813">Transport</keyword>
<dbReference type="InterPro" id="IPR050173">
    <property type="entry name" value="ABC_transporter_C-like"/>
</dbReference>
<keyword evidence="8 11" id="KW-1133">Transmembrane helix</keyword>
<evidence type="ECO:0000259" key="12">
    <source>
        <dbReference type="PROSITE" id="PS50893"/>
    </source>
</evidence>
<dbReference type="FunFam" id="1.20.1560.10:FF:000063">
    <property type="entry name" value="Multidrug resistance protein ABC transporter"/>
    <property type="match status" value="1"/>
</dbReference>
<evidence type="ECO:0000256" key="11">
    <source>
        <dbReference type="SAM" id="Phobius"/>
    </source>
</evidence>
<feature type="transmembrane region" description="Helical" evidence="11">
    <location>
        <begin position="928"/>
        <end position="945"/>
    </location>
</feature>
<keyword evidence="6" id="KW-0547">Nucleotide-binding</keyword>
<dbReference type="InterPro" id="IPR044746">
    <property type="entry name" value="ABCC_6TM_D1"/>
</dbReference>
<dbReference type="STRING" id="312017.I7MMA1"/>
<dbReference type="CDD" id="cd18580">
    <property type="entry name" value="ABC_6TM_ABCC_D2"/>
    <property type="match status" value="1"/>
</dbReference>
<organism evidence="14 15">
    <name type="scientific">Tetrahymena thermophila (strain SB210)</name>
    <dbReference type="NCBI Taxonomy" id="312017"/>
    <lineage>
        <taxon>Eukaryota</taxon>
        <taxon>Sar</taxon>
        <taxon>Alveolata</taxon>
        <taxon>Ciliophora</taxon>
        <taxon>Intramacronucleata</taxon>
        <taxon>Oligohymenophorea</taxon>
        <taxon>Hymenostomatida</taxon>
        <taxon>Tetrahymenina</taxon>
        <taxon>Tetrahymenidae</taxon>
        <taxon>Tetrahymena</taxon>
    </lineage>
</organism>
<feature type="transmembrane region" description="Helical" evidence="11">
    <location>
        <begin position="965"/>
        <end position="985"/>
    </location>
</feature>
<evidence type="ECO:0000256" key="6">
    <source>
        <dbReference type="ARBA" id="ARBA00022741"/>
    </source>
</evidence>
<dbReference type="SUPFAM" id="SSF52540">
    <property type="entry name" value="P-loop containing nucleoside triphosphate hydrolases"/>
    <property type="match status" value="2"/>
</dbReference>
<dbReference type="PROSITE" id="PS50929">
    <property type="entry name" value="ABC_TM1F"/>
    <property type="match status" value="2"/>
</dbReference>
<feature type="compositionally biased region" description="Polar residues" evidence="10">
    <location>
        <begin position="1"/>
        <end position="21"/>
    </location>
</feature>
<dbReference type="Gene3D" id="3.40.50.300">
    <property type="entry name" value="P-loop containing nucleotide triphosphate hydrolases"/>
    <property type="match status" value="2"/>
</dbReference>
<evidence type="ECO:0000313" key="14">
    <source>
        <dbReference type="EMBL" id="EAS04443.2"/>
    </source>
</evidence>
<dbReference type="InParanoid" id="I7MMA1"/>
<gene>
    <name evidence="14" type="ORF">TTHERM_00616180</name>
</gene>
<feature type="transmembrane region" description="Helical" evidence="11">
    <location>
        <begin position="245"/>
        <end position="268"/>
    </location>
</feature>
<feature type="compositionally biased region" description="Low complexity" evidence="10">
    <location>
        <begin position="442"/>
        <end position="465"/>
    </location>
</feature>
<feature type="compositionally biased region" description="Polar residues" evidence="10">
    <location>
        <begin position="540"/>
        <end position="550"/>
    </location>
</feature>
<evidence type="ECO:0000259" key="13">
    <source>
        <dbReference type="PROSITE" id="PS50929"/>
    </source>
</evidence>
<feature type="region of interest" description="Disordered" evidence="10">
    <location>
        <begin position="442"/>
        <end position="498"/>
    </location>
</feature>
<dbReference type="InterPro" id="IPR044726">
    <property type="entry name" value="ABCC_6TM_D2"/>
</dbReference>
<accession>I7MMA1</accession>
<feature type="compositionally biased region" description="Polar residues" evidence="10">
    <location>
        <begin position="472"/>
        <end position="491"/>
    </location>
</feature>
<dbReference type="SMART" id="SM00382">
    <property type="entry name" value="AAA"/>
    <property type="match status" value="2"/>
</dbReference>
<dbReference type="EMBL" id="GG662448">
    <property type="protein sequence ID" value="EAS04443.2"/>
    <property type="molecule type" value="Genomic_DNA"/>
</dbReference>
<dbReference type="GO" id="GO:0005524">
    <property type="term" value="F:ATP binding"/>
    <property type="evidence" value="ECO:0007669"/>
    <property type="project" value="UniProtKB-KW"/>
</dbReference>
<evidence type="ECO:0000256" key="5">
    <source>
        <dbReference type="ARBA" id="ARBA00022737"/>
    </source>
</evidence>
<dbReference type="RefSeq" id="XP_001024688.2">
    <property type="nucleotide sequence ID" value="XM_001024688.2"/>
</dbReference>
<dbReference type="SUPFAM" id="SSF90123">
    <property type="entry name" value="ABC transporter transmembrane region"/>
    <property type="match status" value="2"/>
</dbReference>
<dbReference type="OrthoDB" id="6500128at2759"/>
<feature type="domain" description="ABC transporter" evidence="12">
    <location>
        <begin position="1264"/>
        <end position="1497"/>
    </location>
</feature>
<dbReference type="InterPro" id="IPR011527">
    <property type="entry name" value="ABC1_TM_dom"/>
</dbReference>
<dbReference type="KEGG" id="tet:TTHERM_00616180"/>
<feature type="domain" description="ABC transmembrane type-1" evidence="13">
    <location>
        <begin position="933"/>
        <end position="1210"/>
    </location>
</feature>
<keyword evidence="15" id="KW-1185">Reference proteome</keyword>
<comment type="subcellular location">
    <subcellularLocation>
        <location evidence="1">Membrane</location>
        <topology evidence="1">Multi-pass membrane protein</topology>
    </subcellularLocation>
</comment>
<evidence type="ECO:0000256" key="2">
    <source>
        <dbReference type="ARBA" id="ARBA00009726"/>
    </source>
</evidence>
<protein>
    <submittedName>
        <fullName evidence="14">ABC transporter family protein</fullName>
    </submittedName>
</protein>
<feature type="transmembrane region" description="Helical" evidence="11">
    <location>
        <begin position="1158"/>
        <end position="1177"/>
    </location>
</feature>
<dbReference type="Pfam" id="PF00005">
    <property type="entry name" value="ABC_tran"/>
    <property type="match status" value="2"/>
</dbReference>
<dbReference type="PANTHER" id="PTHR24223:SF456">
    <property type="entry name" value="MULTIDRUG RESISTANCE-ASSOCIATED PROTEIN LETHAL(2)03659"/>
    <property type="match status" value="1"/>
</dbReference>
<dbReference type="CDD" id="cd03244">
    <property type="entry name" value="ABCC_MRP_domain2"/>
    <property type="match status" value="1"/>
</dbReference>
<feature type="region of interest" description="Disordered" evidence="10">
    <location>
        <begin position="1"/>
        <end position="25"/>
    </location>
</feature>
<feature type="transmembrane region" description="Helical" evidence="11">
    <location>
        <begin position="1063"/>
        <end position="1081"/>
    </location>
</feature>
<dbReference type="CDD" id="cd18579">
    <property type="entry name" value="ABC_6TM_ABCC_D1"/>
    <property type="match status" value="1"/>
</dbReference>
<dbReference type="Gene3D" id="1.20.1560.10">
    <property type="entry name" value="ABC transporter type 1, transmembrane domain"/>
    <property type="match status" value="2"/>
</dbReference>
<dbReference type="GO" id="GO:0016887">
    <property type="term" value="F:ATP hydrolysis activity"/>
    <property type="evidence" value="ECO:0007669"/>
    <property type="project" value="InterPro"/>
</dbReference>
<dbReference type="InterPro" id="IPR036640">
    <property type="entry name" value="ABC1_TM_sf"/>
</dbReference>
<feature type="domain" description="ABC transporter" evidence="12">
    <location>
        <begin position="550"/>
        <end position="777"/>
    </location>
</feature>
<evidence type="ECO:0000256" key="7">
    <source>
        <dbReference type="ARBA" id="ARBA00022840"/>
    </source>
</evidence>
<feature type="domain" description="ABC transmembrane type-1" evidence="13">
    <location>
        <begin position="110"/>
        <end position="386"/>
    </location>
</feature>
<evidence type="ECO:0000256" key="4">
    <source>
        <dbReference type="ARBA" id="ARBA00022692"/>
    </source>
</evidence>
<dbReference type="Proteomes" id="UP000009168">
    <property type="component" value="Unassembled WGS sequence"/>
</dbReference>
<dbReference type="FunFam" id="3.40.50.300:FF:000610">
    <property type="entry name" value="Multidrug resistance-associated ABC transporter"/>
    <property type="match status" value="1"/>
</dbReference>
<proteinExistence type="inferred from homology"/>
<dbReference type="CDD" id="cd03250">
    <property type="entry name" value="ABCC_MRP_domain1"/>
    <property type="match status" value="1"/>
</dbReference>